<evidence type="ECO:0000256" key="1">
    <source>
        <dbReference type="SAM" id="MobiDB-lite"/>
    </source>
</evidence>
<protein>
    <submittedName>
        <fullName evidence="2">Uncharacterized protein</fullName>
    </submittedName>
</protein>
<sequence>MPATAAGVAMSVEILGRVAGAAARDGIMRGPEVVNRCVRADRPAERDSPPAPLCHMNIEESDVMTAIRETGAHLGDVHGGDPHRGHLGSGSIDFAEVFRAPVCSGRAGPSPRECFSSRAIGQPLEAILASGRKLREDGRDPASHALRCARARPRSMREALRQAGRGRLP</sequence>
<dbReference type="KEGG" id="bgp:BGL_2c21880"/>
<dbReference type="SUPFAM" id="SSF51658">
    <property type="entry name" value="Xylose isomerase-like"/>
    <property type="match status" value="1"/>
</dbReference>
<dbReference type="HOGENOM" id="CLU_1575539_0_0_4"/>
<proteinExistence type="predicted"/>
<evidence type="ECO:0000313" key="2">
    <source>
        <dbReference type="EMBL" id="AJK50249.1"/>
    </source>
</evidence>
<dbReference type="Proteomes" id="UP000031838">
    <property type="component" value="Chromosome 2"/>
</dbReference>
<keyword evidence="3" id="KW-1185">Reference proteome</keyword>
<gene>
    <name evidence="2" type="ORF">BGL_2c21880</name>
</gene>
<dbReference type="InterPro" id="IPR036237">
    <property type="entry name" value="Xyl_isomerase-like_sf"/>
</dbReference>
<feature type="compositionally biased region" description="Basic and acidic residues" evidence="1">
    <location>
        <begin position="133"/>
        <end position="142"/>
    </location>
</feature>
<name>A0A0B6S741_BURPL</name>
<reference evidence="3" key="1">
    <citation type="submission" date="2011-03" db="EMBL/GenBank/DDBJ databases">
        <authorList>
            <person name="Voget S."/>
            <person name="Streit W.R."/>
            <person name="Jaeger K.E."/>
            <person name="Daniel R."/>
        </authorList>
    </citation>
    <scope>NUCLEOTIDE SEQUENCE [LARGE SCALE GENOMIC DNA]</scope>
    <source>
        <strain evidence="3">PG1</strain>
    </source>
</reference>
<organism evidence="2 3">
    <name type="scientific">Burkholderia plantarii</name>
    <dbReference type="NCBI Taxonomy" id="41899"/>
    <lineage>
        <taxon>Bacteria</taxon>
        <taxon>Pseudomonadati</taxon>
        <taxon>Pseudomonadota</taxon>
        <taxon>Betaproteobacteria</taxon>
        <taxon>Burkholderiales</taxon>
        <taxon>Burkholderiaceae</taxon>
        <taxon>Burkholderia</taxon>
    </lineage>
</organism>
<accession>A0A0B6S741</accession>
<evidence type="ECO:0000313" key="3">
    <source>
        <dbReference type="Proteomes" id="UP000031838"/>
    </source>
</evidence>
<reference evidence="2 3" key="2">
    <citation type="journal article" date="2016" name="Appl. Microbiol. Biotechnol.">
        <title>Mutations improving production and secretion of extracellular lipase by Burkholderia glumae PG1.</title>
        <authorList>
            <person name="Knapp A."/>
            <person name="Voget S."/>
            <person name="Gao R."/>
            <person name="Zaburannyi N."/>
            <person name="Krysciak D."/>
            <person name="Breuer M."/>
            <person name="Hauer B."/>
            <person name="Streit W.R."/>
            <person name="Muller R."/>
            <person name="Daniel R."/>
            <person name="Jaeger K.E."/>
        </authorList>
    </citation>
    <scope>NUCLEOTIDE SEQUENCE [LARGE SCALE GENOMIC DNA]</scope>
    <source>
        <strain evidence="2 3">PG1</strain>
    </source>
</reference>
<dbReference type="AlphaFoldDB" id="A0A0B6S741"/>
<feature type="region of interest" description="Disordered" evidence="1">
    <location>
        <begin position="133"/>
        <end position="169"/>
    </location>
</feature>
<dbReference type="Gene3D" id="3.20.20.150">
    <property type="entry name" value="Divalent-metal-dependent TIM barrel enzymes"/>
    <property type="match status" value="1"/>
</dbReference>
<dbReference type="EMBL" id="CP002581">
    <property type="protein sequence ID" value="AJK50249.1"/>
    <property type="molecule type" value="Genomic_DNA"/>
</dbReference>